<name>A0A4R2B7T7_9BACI</name>
<evidence type="ECO:0000313" key="12">
    <source>
        <dbReference type="Proteomes" id="UP000295689"/>
    </source>
</evidence>
<keyword evidence="8 9" id="KW-0472">Membrane</keyword>
<keyword evidence="12" id="KW-1185">Reference proteome</keyword>
<keyword evidence="7 9" id="KW-1133">Transmembrane helix</keyword>
<evidence type="ECO:0000256" key="6">
    <source>
        <dbReference type="ARBA" id="ARBA00022692"/>
    </source>
</evidence>
<gene>
    <name evidence="11" type="ORF">EV146_112132</name>
</gene>
<evidence type="ECO:0000256" key="7">
    <source>
        <dbReference type="ARBA" id="ARBA00022989"/>
    </source>
</evidence>
<keyword evidence="5" id="KW-0762">Sugar transport</keyword>
<evidence type="ECO:0000256" key="1">
    <source>
        <dbReference type="ARBA" id="ARBA00004651"/>
    </source>
</evidence>
<dbReference type="InterPro" id="IPR020846">
    <property type="entry name" value="MFS_dom"/>
</dbReference>
<reference evidence="11 12" key="1">
    <citation type="journal article" date="2015" name="Stand. Genomic Sci.">
        <title>Genomic Encyclopedia of Bacterial and Archaeal Type Strains, Phase III: the genomes of soil and plant-associated and newly described type strains.</title>
        <authorList>
            <person name="Whitman W.B."/>
            <person name="Woyke T."/>
            <person name="Klenk H.P."/>
            <person name="Zhou Y."/>
            <person name="Lilburn T.G."/>
            <person name="Beck B.J."/>
            <person name="De Vos P."/>
            <person name="Vandamme P."/>
            <person name="Eisen J.A."/>
            <person name="Garrity G."/>
            <person name="Hugenholtz P."/>
            <person name="Kyrpides N.C."/>
        </authorList>
    </citation>
    <scope>NUCLEOTIDE SEQUENCE [LARGE SCALE GENOMIC DNA]</scope>
    <source>
        <strain evidence="11 12">CV53</strain>
    </source>
</reference>
<keyword evidence="3" id="KW-0813">Transport</keyword>
<feature type="transmembrane region" description="Helical" evidence="9">
    <location>
        <begin position="183"/>
        <end position="202"/>
    </location>
</feature>
<feature type="transmembrane region" description="Helical" evidence="9">
    <location>
        <begin position="89"/>
        <end position="107"/>
    </location>
</feature>
<dbReference type="PANTHER" id="PTHR23535:SF2">
    <property type="entry name" value="SUGAR EFFLUX TRANSPORTER A-RELATED"/>
    <property type="match status" value="1"/>
</dbReference>
<dbReference type="CDD" id="cd17471">
    <property type="entry name" value="MFS_Set"/>
    <property type="match status" value="1"/>
</dbReference>
<dbReference type="Proteomes" id="UP000295689">
    <property type="component" value="Unassembled WGS sequence"/>
</dbReference>
<organism evidence="11 12">
    <name type="scientific">Mesobacillus foraminis</name>
    <dbReference type="NCBI Taxonomy" id="279826"/>
    <lineage>
        <taxon>Bacteria</taxon>
        <taxon>Bacillati</taxon>
        <taxon>Bacillota</taxon>
        <taxon>Bacilli</taxon>
        <taxon>Bacillales</taxon>
        <taxon>Bacillaceae</taxon>
        <taxon>Mesobacillus</taxon>
    </lineage>
</organism>
<comment type="similarity">
    <text evidence="2">Belongs to the major facilitator superfamily. Set transporter family.</text>
</comment>
<feature type="transmembrane region" description="Helical" evidence="9">
    <location>
        <begin position="292"/>
        <end position="311"/>
    </location>
</feature>
<feature type="transmembrane region" description="Helical" evidence="9">
    <location>
        <begin position="113"/>
        <end position="134"/>
    </location>
</feature>
<feature type="transmembrane region" description="Helical" evidence="9">
    <location>
        <begin position="317"/>
        <end position="339"/>
    </location>
</feature>
<keyword evidence="4" id="KW-1003">Cell membrane</keyword>
<keyword evidence="6 9" id="KW-0812">Transmembrane</keyword>
<feature type="transmembrane region" description="Helical" evidence="9">
    <location>
        <begin position="266"/>
        <end position="285"/>
    </location>
</feature>
<comment type="caution">
    <text evidence="11">The sequence shown here is derived from an EMBL/GenBank/DDBJ whole genome shotgun (WGS) entry which is preliminary data.</text>
</comment>
<feature type="transmembrane region" description="Helical" evidence="9">
    <location>
        <begin position="227"/>
        <end position="246"/>
    </location>
</feature>
<evidence type="ECO:0000259" key="10">
    <source>
        <dbReference type="PROSITE" id="PS50850"/>
    </source>
</evidence>
<feature type="transmembrane region" description="Helical" evidence="9">
    <location>
        <begin position="155"/>
        <end position="177"/>
    </location>
</feature>
<dbReference type="GO" id="GO:0005886">
    <property type="term" value="C:plasma membrane"/>
    <property type="evidence" value="ECO:0007669"/>
    <property type="project" value="UniProtKB-SubCell"/>
</dbReference>
<evidence type="ECO:0000256" key="4">
    <source>
        <dbReference type="ARBA" id="ARBA00022475"/>
    </source>
</evidence>
<dbReference type="PANTHER" id="PTHR23535">
    <property type="entry name" value="SUGAR EFFLUX TRANSPORTER A-RELATED"/>
    <property type="match status" value="1"/>
</dbReference>
<dbReference type="SUPFAM" id="SSF103473">
    <property type="entry name" value="MFS general substrate transporter"/>
    <property type="match status" value="1"/>
</dbReference>
<feature type="transmembrane region" description="Helical" evidence="9">
    <location>
        <begin position="378"/>
        <end position="399"/>
    </location>
</feature>
<evidence type="ECO:0000256" key="3">
    <source>
        <dbReference type="ARBA" id="ARBA00022448"/>
    </source>
</evidence>
<proteinExistence type="inferred from homology"/>
<dbReference type="PROSITE" id="PS50850">
    <property type="entry name" value="MFS"/>
    <property type="match status" value="1"/>
</dbReference>
<dbReference type="AlphaFoldDB" id="A0A4R2B7T7"/>
<dbReference type="InterPro" id="IPR036259">
    <property type="entry name" value="MFS_trans_sf"/>
</dbReference>
<evidence type="ECO:0000256" key="9">
    <source>
        <dbReference type="SAM" id="Phobius"/>
    </source>
</evidence>
<evidence type="ECO:0000256" key="8">
    <source>
        <dbReference type="ARBA" id="ARBA00023136"/>
    </source>
</evidence>
<evidence type="ECO:0000313" key="11">
    <source>
        <dbReference type="EMBL" id="TCN21449.1"/>
    </source>
</evidence>
<feature type="domain" description="Major facilitator superfamily (MFS) profile" evidence="10">
    <location>
        <begin position="21"/>
        <end position="404"/>
    </location>
</feature>
<dbReference type="EMBL" id="SLVV01000012">
    <property type="protein sequence ID" value="TCN21449.1"/>
    <property type="molecule type" value="Genomic_DNA"/>
</dbReference>
<dbReference type="Gene3D" id="1.20.1250.20">
    <property type="entry name" value="MFS general substrate transporter like domains"/>
    <property type="match status" value="2"/>
</dbReference>
<feature type="transmembrane region" description="Helical" evidence="9">
    <location>
        <begin position="21"/>
        <end position="44"/>
    </location>
</feature>
<dbReference type="GO" id="GO:0022857">
    <property type="term" value="F:transmembrane transporter activity"/>
    <property type="evidence" value="ECO:0007669"/>
    <property type="project" value="InterPro"/>
</dbReference>
<feature type="transmembrane region" description="Helical" evidence="9">
    <location>
        <begin position="56"/>
        <end position="77"/>
    </location>
</feature>
<dbReference type="InterPro" id="IPR011701">
    <property type="entry name" value="MFS"/>
</dbReference>
<sequence length="417" mass="45232">MGKSAFSSFIEKIIFVWKIPSFPVLYLTNFIFGLAMSFFAPFSSLFGIDEVGMSNIGFGIFMTVMAVGGIVLSTYIAKRSDLHIGRKKLLIITTSAGILGYLCFAFIRNPYMLGASAFLLLGTAAAAVPQLWAYAREALKHADVPSSQTPFVMNIFRMFFALAWTVGPAVAAWLLVIVGFRGLFLFVAAGYALGLLVIIFLLKDIPRVNQSSPEPIRIKRFIAKPHISGNLAAALLLAAATSVHMLNVPQFVTKILGGTEMDVGMIFSVPPIFEVPMMVGVGLLATRFDNGLLIKIGFGLAFIYFALFYFVTEPWQIYPLQILSAAQVSITAGIAISYFQDFIPDAPGTATTLYMNSTQIGSTAGYLLFGILAEAISYGNVILVYAIIAGVALLCLILFGKERVKAAETGKVRVRKI</sequence>
<accession>A0A4R2B7T7</accession>
<dbReference type="RefSeq" id="WP_132010573.1">
    <property type="nucleotide sequence ID" value="NZ_JABUHM010000014.1"/>
</dbReference>
<evidence type="ECO:0000256" key="2">
    <source>
        <dbReference type="ARBA" id="ARBA00006523"/>
    </source>
</evidence>
<protein>
    <submittedName>
        <fullName evidence="11">SET family sugar efflux transporter-like MFS transporter</fullName>
    </submittedName>
</protein>
<comment type="subcellular location">
    <subcellularLocation>
        <location evidence="1">Cell membrane</location>
        <topology evidence="1">Multi-pass membrane protein</topology>
    </subcellularLocation>
</comment>
<feature type="transmembrane region" description="Helical" evidence="9">
    <location>
        <begin position="351"/>
        <end position="372"/>
    </location>
</feature>
<dbReference type="Pfam" id="PF07690">
    <property type="entry name" value="MFS_1"/>
    <property type="match status" value="1"/>
</dbReference>
<evidence type="ECO:0000256" key="5">
    <source>
        <dbReference type="ARBA" id="ARBA00022597"/>
    </source>
</evidence>